<feature type="chain" id="PRO_5027924314" evidence="3">
    <location>
        <begin position="21"/>
        <end position="237"/>
    </location>
</feature>
<dbReference type="RefSeq" id="XP_034250108.1">
    <property type="nucleotide sequence ID" value="XM_034394217.1"/>
</dbReference>
<keyword evidence="2" id="KW-1133">Transmembrane helix</keyword>
<evidence type="ECO:0000256" key="2">
    <source>
        <dbReference type="SAM" id="Phobius"/>
    </source>
</evidence>
<feature type="region of interest" description="Disordered" evidence="1">
    <location>
        <begin position="65"/>
        <end position="84"/>
    </location>
</feature>
<feature type="transmembrane region" description="Helical" evidence="2">
    <location>
        <begin position="146"/>
        <end position="167"/>
    </location>
</feature>
<proteinExistence type="predicted"/>
<evidence type="ECO:0000313" key="5">
    <source>
        <dbReference type="RefSeq" id="XP_034250108.1"/>
    </source>
</evidence>
<accession>A0A6P8ZXH0</accession>
<keyword evidence="2" id="KW-0812">Transmembrane</keyword>
<keyword evidence="3" id="KW-0732">Signal</keyword>
<keyword evidence="4" id="KW-1185">Reference proteome</keyword>
<gene>
    <name evidence="5" type="primary">LOC117650656</name>
</gene>
<dbReference type="OrthoDB" id="10623854at2759"/>
<keyword evidence="2" id="KW-0472">Membrane</keyword>
<dbReference type="KEGG" id="tpal:117650656"/>
<reference evidence="5" key="1">
    <citation type="submission" date="2025-08" db="UniProtKB">
        <authorList>
            <consortium name="RefSeq"/>
        </authorList>
    </citation>
    <scope>IDENTIFICATION</scope>
    <source>
        <tissue evidence="5">Total insect</tissue>
    </source>
</reference>
<organism evidence="5">
    <name type="scientific">Thrips palmi</name>
    <name type="common">Melon thrips</name>
    <dbReference type="NCBI Taxonomy" id="161013"/>
    <lineage>
        <taxon>Eukaryota</taxon>
        <taxon>Metazoa</taxon>
        <taxon>Ecdysozoa</taxon>
        <taxon>Arthropoda</taxon>
        <taxon>Hexapoda</taxon>
        <taxon>Insecta</taxon>
        <taxon>Pterygota</taxon>
        <taxon>Neoptera</taxon>
        <taxon>Paraneoptera</taxon>
        <taxon>Thysanoptera</taxon>
        <taxon>Terebrantia</taxon>
        <taxon>Thripoidea</taxon>
        <taxon>Thripidae</taxon>
        <taxon>Thrips</taxon>
    </lineage>
</organism>
<dbReference type="AlphaFoldDB" id="A0A6P8ZXH0"/>
<dbReference type="GeneID" id="117650656"/>
<evidence type="ECO:0000313" key="4">
    <source>
        <dbReference type="Proteomes" id="UP000515158"/>
    </source>
</evidence>
<sequence length="237" mass="26381">MARSEGCCGLSLKACTVTLASLNLLYTLSEIAVSAMLEYVDTTRPHDAIGDEDYLDLSTEAHSHSNRSVRSGRSAYGEGEDYSDAAHPEVEELEEHVRRMDEFRFILIVVIIFSSISVILLFMNIISLSVLIYGAAKSKTRCIRQWLYIGGAVIACDVLSFLVYVSLGVHLIYAMWPLMDTPLAVYLWVMASRWWERCRDMDRRNAEAPVSMAALLEDGDTADNANSACTVTYSALD</sequence>
<evidence type="ECO:0000256" key="1">
    <source>
        <dbReference type="SAM" id="MobiDB-lite"/>
    </source>
</evidence>
<feature type="transmembrane region" description="Helical" evidence="2">
    <location>
        <begin position="173"/>
        <end position="195"/>
    </location>
</feature>
<evidence type="ECO:0000256" key="3">
    <source>
        <dbReference type="SAM" id="SignalP"/>
    </source>
</evidence>
<feature type="transmembrane region" description="Helical" evidence="2">
    <location>
        <begin position="105"/>
        <end position="134"/>
    </location>
</feature>
<feature type="signal peptide" evidence="3">
    <location>
        <begin position="1"/>
        <end position="20"/>
    </location>
</feature>
<dbReference type="Proteomes" id="UP000515158">
    <property type="component" value="Unplaced"/>
</dbReference>
<protein>
    <submittedName>
        <fullName evidence="5">Uncharacterized protein LOC117650656</fullName>
    </submittedName>
</protein>
<name>A0A6P8ZXH0_THRPL</name>
<dbReference type="InParanoid" id="A0A6P8ZXH0"/>